<dbReference type="InterPro" id="IPR036866">
    <property type="entry name" value="RibonucZ/Hydroxyglut_hydro"/>
</dbReference>
<evidence type="ECO:0000313" key="1">
    <source>
        <dbReference type="EMBL" id="GAE46952.1"/>
    </source>
</evidence>
<proteinExistence type="predicted"/>
<dbReference type="eggNOG" id="COG0491">
    <property type="taxonomic scope" value="Bacteria"/>
</dbReference>
<name>W4RS89_9BACI</name>
<dbReference type="Gene3D" id="3.60.15.10">
    <property type="entry name" value="Ribonuclease Z/Hydroxyacylglutathione hydrolase-like"/>
    <property type="match status" value="1"/>
</dbReference>
<keyword evidence="2" id="KW-1185">Reference proteome</keyword>
<evidence type="ECO:0000313" key="2">
    <source>
        <dbReference type="Proteomes" id="UP000018949"/>
    </source>
</evidence>
<gene>
    <name evidence="1" type="ORF">JCM21738_3886</name>
</gene>
<reference evidence="1 2" key="1">
    <citation type="submission" date="2013-12" db="EMBL/GenBank/DDBJ databases">
        <title>NBRP : Genome information of microbial organism related human and environment.</title>
        <authorList>
            <person name="Hattori M."/>
            <person name="Oshima K."/>
            <person name="Inaba H."/>
            <person name="Suda W."/>
            <person name="Sakamoto M."/>
            <person name="Iino T."/>
            <person name="Kitahara M."/>
            <person name="Oshida Y."/>
            <person name="Iida T."/>
            <person name="Kudo T."/>
            <person name="Itoh T."/>
            <person name="Ahmed I."/>
            <person name="Ohkuma M."/>
        </authorList>
    </citation>
    <scope>NUCLEOTIDE SEQUENCE [LARGE SCALE GENOMIC DNA]</scope>
    <source>
        <strain evidence="1 2">JCM 21738</strain>
    </source>
</reference>
<dbReference type="EMBL" id="BAUW01000059">
    <property type="protein sequence ID" value="GAE46952.1"/>
    <property type="molecule type" value="Genomic_DNA"/>
</dbReference>
<accession>W4RS89</accession>
<comment type="caution">
    <text evidence="1">The sequence shown here is derived from an EMBL/GenBank/DDBJ whole genome shotgun (WGS) entry which is preliminary data.</text>
</comment>
<dbReference type="Proteomes" id="UP000018949">
    <property type="component" value="Unassembled WGS sequence"/>
</dbReference>
<dbReference type="AlphaFoldDB" id="W4RS89"/>
<sequence length="85" mass="9490">MSYLIGCQRTGEAIVIDPARNIQPYLDIAKKEASIFQPQQKLIFTQTIFLVQGSLPTIMGPSFMYQTKVIKIGSINMSISMSMNC</sequence>
<organism evidence="1 2">
    <name type="scientific">Mesobacillus boroniphilus JCM 21738</name>
    <dbReference type="NCBI Taxonomy" id="1294265"/>
    <lineage>
        <taxon>Bacteria</taxon>
        <taxon>Bacillati</taxon>
        <taxon>Bacillota</taxon>
        <taxon>Bacilli</taxon>
        <taxon>Bacillales</taxon>
        <taxon>Bacillaceae</taxon>
        <taxon>Mesobacillus</taxon>
    </lineage>
</organism>
<protein>
    <submittedName>
        <fullName evidence="1">Uncharacterized protein</fullName>
    </submittedName>
</protein>